<sequence>MKYTQKKGKNYIEVEFFDSKIKYYIQDEGSSGTFDIYPETVSKNTITYVEKNDAFKSYATYLLIIGIIFAFMTYVMKIPTLFFAFLIGSVVMFVLYYLSFVKYTIIESSAKKMYIIHDKNHDIIIKTIFDMRNKHYRDLHFKYIPENDPEHEIKKFDWLLEEEMITQEEYKEMVSQIAFEKEIEDAVSVN</sequence>
<dbReference type="AlphaFoldDB" id="A0A2M7U0E7"/>
<reference evidence="3" key="1">
    <citation type="submission" date="2017-09" db="EMBL/GenBank/DDBJ databases">
        <title>Depth-based differentiation of microbial function through sediment-hosted aquifers and enrichment of novel symbionts in the deep terrestrial subsurface.</title>
        <authorList>
            <person name="Probst A.J."/>
            <person name="Ladd B."/>
            <person name="Jarett J.K."/>
            <person name="Geller-Mcgrath D.E."/>
            <person name="Sieber C.M.K."/>
            <person name="Emerson J.B."/>
            <person name="Anantharaman K."/>
            <person name="Thomas B.C."/>
            <person name="Malmstrom R."/>
            <person name="Stieglmeier M."/>
            <person name="Klingl A."/>
            <person name="Woyke T."/>
            <person name="Ryan C.M."/>
            <person name="Banfield J.F."/>
        </authorList>
    </citation>
    <scope>NUCLEOTIDE SEQUENCE [LARGE SCALE GENOMIC DNA]</scope>
</reference>
<name>A0A2M7U0E7_9BACT</name>
<keyword evidence="1" id="KW-0812">Transmembrane</keyword>
<comment type="caution">
    <text evidence="2">The sequence shown here is derived from an EMBL/GenBank/DDBJ whole genome shotgun (WGS) entry which is preliminary data.</text>
</comment>
<accession>A0A2M7U0E7</accession>
<organism evidence="2 3">
    <name type="scientific">Candidatus Roizmanbacteria bacterium CG_4_10_14_0_2_um_filter_39_13</name>
    <dbReference type="NCBI Taxonomy" id="1974825"/>
    <lineage>
        <taxon>Bacteria</taxon>
        <taxon>Candidatus Roizmaniibacteriota</taxon>
    </lineage>
</organism>
<proteinExistence type="predicted"/>
<feature type="transmembrane region" description="Helical" evidence="1">
    <location>
        <begin position="58"/>
        <end position="76"/>
    </location>
</feature>
<dbReference type="EMBL" id="PFOB01000019">
    <property type="protein sequence ID" value="PIZ63534.1"/>
    <property type="molecule type" value="Genomic_DNA"/>
</dbReference>
<feature type="transmembrane region" description="Helical" evidence="1">
    <location>
        <begin position="82"/>
        <end position="105"/>
    </location>
</feature>
<evidence type="ECO:0000313" key="3">
    <source>
        <dbReference type="Proteomes" id="UP000228503"/>
    </source>
</evidence>
<evidence type="ECO:0000313" key="2">
    <source>
        <dbReference type="EMBL" id="PIZ63534.1"/>
    </source>
</evidence>
<dbReference type="Proteomes" id="UP000228503">
    <property type="component" value="Unassembled WGS sequence"/>
</dbReference>
<evidence type="ECO:0000256" key="1">
    <source>
        <dbReference type="SAM" id="Phobius"/>
    </source>
</evidence>
<keyword evidence="1" id="KW-1133">Transmembrane helix</keyword>
<protein>
    <submittedName>
        <fullName evidence="2">Uncharacterized protein</fullName>
    </submittedName>
</protein>
<gene>
    <name evidence="2" type="ORF">COY16_01750</name>
</gene>
<keyword evidence="1" id="KW-0472">Membrane</keyword>